<proteinExistence type="predicted"/>
<keyword evidence="1" id="KW-0812">Transmembrane</keyword>
<comment type="caution">
    <text evidence="2">The sequence shown here is derived from an EMBL/GenBank/DDBJ whole genome shotgun (WGS) entry which is preliminary data.</text>
</comment>
<evidence type="ECO:0000256" key="1">
    <source>
        <dbReference type="SAM" id="Phobius"/>
    </source>
</evidence>
<organism evidence="2">
    <name type="scientific">Caldithrix abyssi</name>
    <dbReference type="NCBI Taxonomy" id="187145"/>
    <lineage>
        <taxon>Bacteria</taxon>
        <taxon>Pseudomonadati</taxon>
        <taxon>Calditrichota</taxon>
        <taxon>Calditrichia</taxon>
        <taxon>Calditrichales</taxon>
        <taxon>Calditrichaceae</taxon>
        <taxon>Caldithrix</taxon>
    </lineage>
</organism>
<gene>
    <name evidence="2" type="ORF">ENJ10_06490</name>
</gene>
<keyword evidence="1" id="KW-1133">Transmembrane helix</keyword>
<name>A0A7V1PU41_CALAY</name>
<evidence type="ECO:0000313" key="2">
    <source>
        <dbReference type="EMBL" id="HED10318.1"/>
    </source>
</evidence>
<reference evidence="2" key="1">
    <citation type="journal article" date="2020" name="mSystems">
        <title>Genome- and Community-Level Interaction Insights into Carbon Utilization and Element Cycling Functions of Hydrothermarchaeota in Hydrothermal Sediment.</title>
        <authorList>
            <person name="Zhou Z."/>
            <person name="Liu Y."/>
            <person name="Xu W."/>
            <person name="Pan J."/>
            <person name="Luo Z.H."/>
            <person name="Li M."/>
        </authorList>
    </citation>
    <scope>NUCLEOTIDE SEQUENCE [LARGE SCALE GENOMIC DNA]</scope>
    <source>
        <strain evidence="2">HyVt-456</strain>
    </source>
</reference>
<protein>
    <submittedName>
        <fullName evidence="2">Uncharacterized protein</fullName>
    </submittedName>
</protein>
<keyword evidence="1" id="KW-0472">Membrane</keyword>
<dbReference type="AlphaFoldDB" id="A0A7V1PU41"/>
<sequence length="178" mass="20181">MPRTNGVLIDSLLYNVFDSVLVMACAEKEKAWSFQTAVQGAKKQVLQSVFYTFLAARGGNIRAQASRHLRVELFDVRIVYAEGSFWGGWNSEWSRMIRLRLRGSVTCSGGDSTLYPFDKTLTWQDTVRQSDVPSIEAGDYPFLKGRQTSYNVWSQWVEPALVTISLSAVVYLFFTIRS</sequence>
<feature type="transmembrane region" description="Helical" evidence="1">
    <location>
        <begin position="156"/>
        <end position="174"/>
    </location>
</feature>
<dbReference type="EMBL" id="DRLD01000178">
    <property type="protein sequence ID" value="HED10318.1"/>
    <property type="molecule type" value="Genomic_DNA"/>
</dbReference>
<dbReference type="Proteomes" id="UP000886005">
    <property type="component" value="Unassembled WGS sequence"/>
</dbReference>
<accession>A0A7V1PU41</accession>